<dbReference type="Pfam" id="PF00067">
    <property type="entry name" value="p450"/>
    <property type="match status" value="1"/>
</dbReference>
<dbReference type="GO" id="GO:0009805">
    <property type="term" value="P:coumarin biosynthetic process"/>
    <property type="evidence" value="ECO:0007669"/>
    <property type="project" value="UniProtKB-ARBA"/>
</dbReference>
<proteinExistence type="inferred from homology"/>
<keyword evidence="9 12" id="KW-0408">Iron</keyword>
<keyword evidence="10 13" id="KW-0503">Monooxygenase</keyword>
<dbReference type="SUPFAM" id="SSF48264">
    <property type="entry name" value="Cytochrome P450"/>
    <property type="match status" value="1"/>
</dbReference>
<gene>
    <name evidence="15" type="ORF">POM88_023842</name>
</gene>
<evidence type="ECO:0000256" key="14">
    <source>
        <dbReference type="SAM" id="Phobius"/>
    </source>
</evidence>
<dbReference type="Proteomes" id="UP001237642">
    <property type="component" value="Unassembled WGS sequence"/>
</dbReference>
<name>A0AAD8IHS8_9APIA</name>
<evidence type="ECO:0000256" key="1">
    <source>
        <dbReference type="ARBA" id="ARBA00001971"/>
    </source>
</evidence>
<dbReference type="InterPro" id="IPR017972">
    <property type="entry name" value="Cyt_P450_CS"/>
</dbReference>
<dbReference type="InterPro" id="IPR001128">
    <property type="entry name" value="Cyt_P450"/>
</dbReference>
<keyword evidence="7 14" id="KW-1133">Transmembrane helix</keyword>
<evidence type="ECO:0000256" key="5">
    <source>
        <dbReference type="ARBA" id="ARBA00022692"/>
    </source>
</evidence>
<dbReference type="PANTHER" id="PTHR24298:SF800">
    <property type="entry name" value="CYTOCHROME P450 89A2-RELATED"/>
    <property type="match status" value="1"/>
</dbReference>
<evidence type="ECO:0000256" key="2">
    <source>
        <dbReference type="ARBA" id="ARBA00004167"/>
    </source>
</evidence>
<dbReference type="PANTHER" id="PTHR24298">
    <property type="entry name" value="FLAVONOID 3'-MONOOXYGENASE-RELATED"/>
    <property type="match status" value="1"/>
</dbReference>
<accession>A0AAD8IHS8</accession>
<evidence type="ECO:0000256" key="10">
    <source>
        <dbReference type="ARBA" id="ARBA00023033"/>
    </source>
</evidence>
<keyword evidence="4 12" id="KW-0349">Heme</keyword>
<comment type="subcellular location">
    <subcellularLocation>
        <location evidence="2">Membrane</location>
        <topology evidence="2">Single-pass membrane protein</topology>
    </subcellularLocation>
</comment>
<feature type="transmembrane region" description="Helical" evidence="14">
    <location>
        <begin position="6"/>
        <end position="24"/>
    </location>
</feature>
<evidence type="ECO:0000256" key="11">
    <source>
        <dbReference type="ARBA" id="ARBA00023136"/>
    </source>
</evidence>
<keyword evidence="6 12" id="KW-0479">Metal-binding</keyword>
<comment type="caution">
    <text evidence="15">The sequence shown here is derived from an EMBL/GenBank/DDBJ whole genome shotgun (WGS) entry which is preliminary data.</text>
</comment>
<keyword evidence="11 14" id="KW-0472">Membrane</keyword>
<sequence>METWFIIVVSFSISILLKFLLSVVSTNKRLLPPGPTTVSLLVNYFLWFRDSISDLETYLQQLMLKYGPIITLNIGSRAAVFIGSHELAHISLVENGSIFSDRPKTLPASKIVNSDQHIISAAKYGPTWRLLRRNLSSEILHPAQVKLYSQARERVMSVLVRRLFATDNNVVRVVDHFQDTMSCLLVRMCFGDKLEENEVKKIEGVQRELLLNLGRFHVLNFWPIFGKILFYKRWRQLYQLRRNQEDVLIPLIEARVEKSKEIKVDREDFVTAYVDTLMKLKLPEEGNRKLSYEEIVSLCLEFLNAGTDTITSALQWIMANLVKHPEIQARLYDEIVSVSGNSPSLLGEQVGKLVVVKEADLQQMSYLKAVVLESLRLHPPGHFLLPHSVTEEIELNGYVIPKDVRINFMVAQMGRDPKVWDDPMEFKPERFLNENGDAFDITGSREIKMMPFGAGRRICPGLNLALLHLEYFVANLVWYFEWNAPADILVDLSEKLEVTAVMKNPLLAQISPRA</sequence>
<evidence type="ECO:0000256" key="9">
    <source>
        <dbReference type="ARBA" id="ARBA00023004"/>
    </source>
</evidence>
<organism evidence="15 16">
    <name type="scientific">Heracleum sosnowskyi</name>
    <dbReference type="NCBI Taxonomy" id="360622"/>
    <lineage>
        <taxon>Eukaryota</taxon>
        <taxon>Viridiplantae</taxon>
        <taxon>Streptophyta</taxon>
        <taxon>Embryophyta</taxon>
        <taxon>Tracheophyta</taxon>
        <taxon>Spermatophyta</taxon>
        <taxon>Magnoliopsida</taxon>
        <taxon>eudicotyledons</taxon>
        <taxon>Gunneridae</taxon>
        <taxon>Pentapetalae</taxon>
        <taxon>asterids</taxon>
        <taxon>campanulids</taxon>
        <taxon>Apiales</taxon>
        <taxon>Apiaceae</taxon>
        <taxon>Apioideae</taxon>
        <taxon>apioid superclade</taxon>
        <taxon>Tordylieae</taxon>
        <taxon>Tordyliinae</taxon>
        <taxon>Heracleum</taxon>
    </lineage>
</organism>
<feature type="binding site" description="axial binding residue" evidence="12">
    <location>
        <position position="459"/>
    </location>
    <ligand>
        <name>heme</name>
        <dbReference type="ChEBI" id="CHEBI:30413"/>
    </ligand>
    <ligandPart>
        <name>Fe</name>
        <dbReference type="ChEBI" id="CHEBI:18248"/>
    </ligandPart>
</feature>
<reference evidence="15" key="1">
    <citation type="submission" date="2023-02" db="EMBL/GenBank/DDBJ databases">
        <title>Genome of toxic invasive species Heracleum sosnowskyi carries increased number of genes despite the absence of recent whole-genome duplications.</title>
        <authorList>
            <person name="Schelkunov M."/>
            <person name="Shtratnikova V."/>
            <person name="Makarenko M."/>
            <person name="Klepikova A."/>
            <person name="Omelchenko D."/>
            <person name="Novikova G."/>
            <person name="Obukhova E."/>
            <person name="Bogdanov V."/>
            <person name="Penin A."/>
            <person name="Logacheva M."/>
        </authorList>
    </citation>
    <scope>NUCLEOTIDE SEQUENCE</scope>
    <source>
        <strain evidence="15">Hsosn_3</strain>
        <tissue evidence="15">Leaf</tissue>
    </source>
</reference>
<evidence type="ECO:0000313" key="15">
    <source>
        <dbReference type="EMBL" id="KAK1386107.1"/>
    </source>
</evidence>
<reference evidence="15" key="2">
    <citation type="submission" date="2023-05" db="EMBL/GenBank/DDBJ databases">
        <authorList>
            <person name="Schelkunov M.I."/>
        </authorList>
    </citation>
    <scope>NUCLEOTIDE SEQUENCE</scope>
    <source>
        <strain evidence="15">Hsosn_3</strain>
        <tissue evidence="15">Leaf</tissue>
    </source>
</reference>
<dbReference type="PROSITE" id="PS00086">
    <property type="entry name" value="CYTOCHROME_P450"/>
    <property type="match status" value="1"/>
</dbReference>
<dbReference type="CDD" id="cd11075">
    <property type="entry name" value="CYP77_89"/>
    <property type="match status" value="1"/>
</dbReference>
<evidence type="ECO:0000256" key="8">
    <source>
        <dbReference type="ARBA" id="ARBA00023002"/>
    </source>
</evidence>
<dbReference type="EMBL" id="JAUIZM010000005">
    <property type="protein sequence ID" value="KAK1386107.1"/>
    <property type="molecule type" value="Genomic_DNA"/>
</dbReference>
<keyword evidence="8 13" id="KW-0560">Oxidoreductase</keyword>
<dbReference type="Gene3D" id="1.10.630.10">
    <property type="entry name" value="Cytochrome P450"/>
    <property type="match status" value="1"/>
</dbReference>
<comment type="similarity">
    <text evidence="3 13">Belongs to the cytochrome P450 family.</text>
</comment>
<evidence type="ECO:0000256" key="6">
    <source>
        <dbReference type="ARBA" id="ARBA00022723"/>
    </source>
</evidence>
<dbReference type="GO" id="GO:0016020">
    <property type="term" value="C:membrane"/>
    <property type="evidence" value="ECO:0007669"/>
    <property type="project" value="UniProtKB-SubCell"/>
</dbReference>
<dbReference type="InterPro" id="IPR051103">
    <property type="entry name" value="Plant_metabolite_P450s"/>
</dbReference>
<evidence type="ECO:0000313" key="16">
    <source>
        <dbReference type="Proteomes" id="UP001237642"/>
    </source>
</evidence>
<dbReference type="PRINTS" id="PR00463">
    <property type="entry name" value="EP450I"/>
</dbReference>
<evidence type="ECO:0000256" key="7">
    <source>
        <dbReference type="ARBA" id="ARBA00022989"/>
    </source>
</evidence>
<evidence type="ECO:0008006" key="17">
    <source>
        <dbReference type="Google" id="ProtNLM"/>
    </source>
</evidence>
<dbReference type="GO" id="GO:0020037">
    <property type="term" value="F:heme binding"/>
    <property type="evidence" value="ECO:0007669"/>
    <property type="project" value="InterPro"/>
</dbReference>
<evidence type="ECO:0000256" key="4">
    <source>
        <dbReference type="ARBA" id="ARBA00022617"/>
    </source>
</evidence>
<dbReference type="GO" id="GO:0016709">
    <property type="term" value="F:oxidoreductase activity, acting on paired donors, with incorporation or reduction of molecular oxygen, NAD(P)H as one donor, and incorporation of one atom of oxygen"/>
    <property type="evidence" value="ECO:0007669"/>
    <property type="project" value="TreeGrafter"/>
</dbReference>
<protein>
    <recommendedName>
        <fullName evidence="17">Cytochrome P450</fullName>
    </recommendedName>
</protein>
<keyword evidence="16" id="KW-1185">Reference proteome</keyword>
<dbReference type="GO" id="GO:0005506">
    <property type="term" value="F:iron ion binding"/>
    <property type="evidence" value="ECO:0007669"/>
    <property type="project" value="InterPro"/>
</dbReference>
<evidence type="ECO:0000256" key="3">
    <source>
        <dbReference type="ARBA" id="ARBA00010617"/>
    </source>
</evidence>
<dbReference type="FunFam" id="1.10.630.10:FF:000012">
    <property type="entry name" value="Cytochrome P450 family protein"/>
    <property type="match status" value="1"/>
</dbReference>
<comment type="cofactor">
    <cofactor evidence="1 12">
        <name>heme</name>
        <dbReference type="ChEBI" id="CHEBI:30413"/>
    </cofactor>
</comment>
<evidence type="ECO:0000256" key="12">
    <source>
        <dbReference type="PIRSR" id="PIRSR602401-1"/>
    </source>
</evidence>
<dbReference type="InterPro" id="IPR036396">
    <property type="entry name" value="Cyt_P450_sf"/>
</dbReference>
<dbReference type="InterPro" id="IPR002401">
    <property type="entry name" value="Cyt_P450_E_grp-I"/>
</dbReference>
<keyword evidence="5 14" id="KW-0812">Transmembrane</keyword>
<dbReference type="AlphaFoldDB" id="A0AAD8IHS8"/>
<evidence type="ECO:0000256" key="13">
    <source>
        <dbReference type="RuleBase" id="RU000461"/>
    </source>
</evidence>
<dbReference type="PRINTS" id="PR00385">
    <property type="entry name" value="P450"/>
</dbReference>